<dbReference type="InterPro" id="IPR053876">
    <property type="entry name" value="Phage_int_M"/>
</dbReference>
<evidence type="ECO:0000256" key="4">
    <source>
        <dbReference type="ARBA" id="ARBA00023172"/>
    </source>
</evidence>
<evidence type="ECO:0000256" key="1">
    <source>
        <dbReference type="ARBA" id="ARBA00008857"/>
    </source>
</evidence>
<dbReference type="PANTHER" id="PTHR30629:SF2">
    <property type="entry name" value="PROPHAGE INTEGRASE INTS-RELATED"/>
    <property type="match status" value="1"/>
</dbReference>
<protein>
    <submittedName>
        <fullName evidence="9">Tyrosine-type recombinase/integrase</fullName>
    </submittedName>
</protein>
<feature type="compositionally biased region" description="Low complexity" evidence="6">
    <location>
        <begin position="431"/>
        <end position="442"/>
    </location>
</feature>
<dbReference type="Gene3D" id="3.30.160.390">
    <property type="entry name" value="Integrase, DNA-binding domain"/>
    <property type="match status" value="1"/>
</dbReference>
<dbReference type="InterPro" id="IPR038488">
    <property type="entry name" value="Integrase_DNA-bd_sf"/>
</dbReference>
<dbReference type="InterPro" id="IPR010998">
    <property type="entry name" value="Integrase_recombinase_N"/>
</dbReference>
<sequence>MTEIEHITDKTLRAWLSRGPTDRGIGGGLTFVATAVGAPKGHASWILRYRFGGMSREKVLGRYPDLSLKDARELARQDRARIQQGVDVAAEKRAERLKARERTDVAALAQAWYDRHIARTYKHPEVVLRALRRHINPMIGKLAVEEVRPLHIDRVLTRILDAGAPTVANDALRYLFRMFHFAVKRRWIEANPVSGFEISDAGGAEPARQRWLNRDELAALAKAMRDTPNFGRENELAVWLLLALCVRKMELLSARWTEFDLARGVWSLHPSRTKTKQPIDIPLVPQVLGWLEEVKVFACNSEYLFPARRRIHMKGGVVRRNRFGHISPDTLNVALRRLPLDGMAHFTVHDMRRTARTHMAALGVDRFVAERALNHKLRDVEGVYNQYDYFEERKDALARWASLLESIARPEHRGEPSCSELLKEGCASPGTRSTRSARSVST</sequence>
<keyword evidence="4" id="KW-0233">DNA recombination</keyword>
<dbReference type="SUPFAM" id="SSF56349">
    <property type="entry name" value="DNA breaking-rejoining enzymes"/>
    <property type="match status" value="1"/>
</dbReference>
<dbReference type="Pfam" id="PF22022">
    <property type="entry name" value="Phage_int_M"/>
    <property type="match status" value="1"/>
</dbReference>
<dbReference type="Gene3D" id="1.10.150.130">
    <property type="match status" value="1"/>
</dbReference>
<keyword evidence="10" id="KW-1185">Reference proteome</keyword>
<gene>
    <name evidence="9" type="ORF">ACFPTN_20405</name>
</gene>
<dbReference type="PROSITE" id="PS51898">
    <property type="entry name" value="TYR_RECOMBINASE"/>
    <property type="match status" value="1"/>
</dbReference>
<dbReference type="InterPro" id="IPR025166">
    <property type="entry name" value="Integrase_DNA_bind_dom"/>
</dbReference>
<reference evidence="10" key="1">
    <citation type="journal article" date="2019" name="Int. J. Syst. Evol. Microbiol.">
        <title>The Global Catalogue of Microorganisms (GCM) 10K type strain sequencing project: providing services to taxonomists for standard genome sequencing and annotation.</title>
        <authorList>
            <consortium name="The Broad Institute Genomics Platform"/>
            <consortium name="The Broad Institute Genome Sequencing Center for Infectious Disease"/>
            <person name="Wu L."/>
            <person name="Ma J."/>
        </authorList>
    </citation>
    <scope>NUCLEOTIDE SEQUENCE [LARGE SCALE GENOMIC DNA]</scope>
    <source>
        <strain evidence="10">SHR3</strain>
    </source>
</reference>
<dbReference type="Pfam" id="PF13356">
    <property type="entry name" value="Arm-DNA-bind_3"/>
    <property type="match status" value="1"/>
</dbReference>
<dbReference type="Gene3D" id="1.10.443.10">
    <property type="entry name" value="Intergrase catalytic core"/>
    <property type="match status" value="1"/>
</dbReference>
<evidence type="ECO:0000313" key="9">
    <source>
        <dbReference type="EMBL" id="MFC5771748.1"/>
    </source>
</evidence>
<dbReference type="InterPro" id="IPR050808">
    <property type="entry name" value="Phage_Integrase"/>
</dbReference>
<evidence type="ECO:0000259" key="8">
    <source>
        <dbReference type="PROSITE" id="PS51900"/>
    </source>
</evidence>
<dbReference type="EMBL" id="JBHSOG010000098">
    <property type="protein sequence ID" value="MFC5771748.1"/>
    <property type="molecule type" value="Genomic_DNA"/>
</dbReference>
<keyword evidence="2" id="KW-0229">DNA integration</keyword>
<dbReference type="InterPro" id="IPR011010">
    <property type="entry name" value="DNA_brk_join_enz"/>
</dbReference>
<dbReference type="PANTHER" id="PTHR30629">
    <property type="entry name" value="PROPHAGE INTEGRASE"/>
    <property type="match status" value="1"/>
</dbReference>
<evidence type="ECO:0000256" key="3">
    <source>
        <dbReference type="ARBA" id="ARBA00023125"/>
    </source>
</evidence>
<dbReference type="RefSeq" id="WP_232516475.1">
    <property type="nucleotide sequence ID" value="NZ_JBHSOG010000098.1"/>
</dbReference>
<feature type="region of interest" description="Disordered" evidence="6">
    <location>
        <begin position="413"/>
        <end position="442"/>
    </location>
</feature>
<proteinExistence type="inferred from homology"/>
<dbReference type="PROSITE" id="PS51900">
    <property type="entry name" value="CB"/>
    <property type="match status" value="1"/>
</dbReference>
<organism evidence="9 10">
    <name type="scientific">Thauera sinica</name>
    <dbReference type="NCBI Taxonomy" id="2665146"/>
    <lineage>
        <taxon>Bacteria</taxon>
        <taxon>Pseudomonadati</taxon>
        <taxon>Pseudomonadota</taxon>
        <taxon>Betaproteobacteria</taxon>
        <taxon>Rhodocyclales</taxon>
        <taxon>Zoogloeaceae</taxon>
        <taxon>Thauera</taxon>
    </lineage>
</organism>
<feature type="domain" description="Tyr recombinase" evidence="7">
    <location>
        <begin position="207"/>
        <end position="399"/>
    </location>
</feature>
<dbReference type="CDD" id="cd00801">
    <property type="entry name" value="INT_P4_C"/>
    <property type="match status" value="1"/>
</dbReference>
<dbReference type="Pfam" id="PF00589">
    <property type="entry name" value="Phage_integrase"/>
    <property type="match status" value="1"/>
</dbReference>
<evidence type="ECO:0000256" key="2">
    <source>
        <dbReference type="ARBA" id="ARBA00022908"/>
    </source>
</evidence>
<evidence type="ECO:0000259" key="7">
    <source>
        <dbReference type="PROSITE" id="PS51898"/>
    </source>
</evidence>
<name>A0ABW1AWP1_9RHOO</name>
<dbReference type="InterPro" id="IPR013762">
    <property type="entry name" value="Integrase-like_cat_sf"/>
</dbReference>
<accession>A0ABW1AWP1</accession>
<dbReference type="Proteomes" id="UP001595974">
    <property type="component" value="Unassembled WGS sequence"/>
</dbReference>
<keyword evidence="3 5" id="KW-0238">DNA-binding</keyword>
<feature type="domain" description="Core-binding (CB)" evidence="8">
    <location>
        <begin position="103"/>
        <end position="183"/>
    </location>
</feature>
<comment type="caution">
    <text evidence="9">The sequence shown here is derived from an EMBL/GenBank/DDBJ whole genome shotgun (WGS) entry which is preliminary data.</text>
</comment>
<dbReference type="InterPro" id="IPR044068">
    <property type="entry name" value="CB"/>
</dbReference>
<dbReference type="InterPro" id="IPR002104">
    <property type="entry name" value="Integrase_catalytic"/>
</dbReference>
<evidence type="ECO:0000313" key="10">
    <source>
        <dbReference type="Proteomes" id="UP001595974"/>
    </source>
</evidence>
<evidence type="ECO:0000256" key="6">
    <source>
        <dbReference type="SAM" id="MobiDB-lite"/>
    </source>
</evidence>
<comment type="similarity">
    <text evidence="1">Belongs to the 'phage' integrase family.</text>
</comment>
<evidence type="ECO:0000256" key="5">
    <source>
        <dbReference type="PROSITE-ProRule" id="PRU01248"/>
    </source>
</evidence>